<evidence type="ECO:0000313" key="3">
    <source>
        <dbReference type="Proteomes" id="UP001156905"/>
    </source>
</evidence>
<accession>A0ABQ6BF03</accession>
<name>A0ABQ6BF03_9BRAD</name>
<evidence type="ECO:0000313" key="2">
    <source>
        <dbReference type="EMBL" id="GLR92343.1"/>
    </source>
</evidence>
<comment type="caution">
    <text evidence="2">The sequence shown here is derived from an EMBL/GenBank/DDBJ whole genome shotgun (WGS) entry which is preliminary data.</text>
</comment>
<evidence type="ECO:0000259" key="1">
    <source>
        <dbReference type="Pfam" id="PF02897"/>
    </source>
</evidence>
<protein>
    <recommendedName>
        <fullName evidence="1">Peptidase S9A N-terminal domain-containing protein</fullName>
    </recommendedName>
</protein>
<reference evidence="3" key="1">
    <citation type="journal article" date="2019" name="Int. J. Syst. Evol. Microbiol.">
        <title>The Global Catalogue of Microorganisms (GCM) 10K type strain sequencing project: providing services to taxonomists for standard genome sequencing and annotation.</title>
        <authorList>
            <consortium name="The Broad Institute Genomics Platform"/>
            <consortium name="The Broad Institute Genome Sequencing Center for Infectious Disease"/>
            <person name="Wu L."/>
            <person name="Ma J."/>
        </authorList>
    </citation>
    <scope>NUCLEOTIDE SEQUENCE [LARGE SCALE GENOMIC DNA]</scope>
    <source>
        <strain evidence="3">NBRC 102520</strain>
    </source>
</reference>
<organism evidence="2 3">
    <name type="scientific">Bradyrhizobium iriomotense</name>
    <dbReference type="NCBI Taxonomy" id="441950"/>
    <lineage>
        <taxon>Bacteria</taxon>
        <taxon>Pseudomonadati</taxon>
        <taxon>Pseudomonadota</taxon>
        <taxon>Alphaproteobacteria</taxon>
        <taxon>Hyphomicrobiales</taxon>
        <taxon>Nitrobacteraceae</taxon>
        <taxon>Bradyrhizobium</taxon>
    </lineage>
</organism>
<gene>
    <name evidence="2" type="ORF">GCM10007857_90690</name>
</gene>
<dbReference type="Proteomes" id="UP001156905">
    <property type="component" value="Unassembled WGS sequence"/>
</dbReference>
<dbReference type="Pfam" id="PF02897">
    <property type="entry name" value="Peptidase_S9_N"/>
    <property type="match status" value="1"/>
</dbReference>
<dbReference type="EMBL" id="BSOW01000091">
    <property type="protein sequence ID" value="GLR92343.1"/>
    <property type="molecule type" value="Genomic_DNA"/>
</dbReference>
<dbReference type="InterPro" id="IPR023302">
    <property type="entry name" value="Pept_S9A_N"/>
</dbReference>
<feature type="domain" description="Peptidase S9A N-terminal" evidence="1">
    <location>
        <begin position="8"/>
        <end position="141"/>
    </location>
</feature>
<dbReference type="Gene3D" id="2.130.10.120">
    <property type="entry name" value="Prolyl oligopeptidase, N-terminal domain"/>
    <property type="match status" value="1"/>
</dbReference>
<keyword evidence="3" id="KW-1185">Reference proteome</keyword>
<dbReference type="SUPFAM" id="SSF50993">
    <property type="entry name" value="Peptidase/esterase 'gauge' domain"/>
    <property type="match status" value="1"/>
</dbReference>
<proteinExistence type="predicted"/>
<sequence>MDNPRGLWRRTTLGQFRTPNRSWEILLDIDQLAVSEGKDWLLSATTSLPGNHSRTILSLSRGGSDAVTLRKFDTETKSLVRDGFVCQKGGAEWLDSDTLVLSSSYGMDMAIVSGYARAVRLWRRGVHVDQAPVIFETAVDRIRVRCNVDYTAALPRKWSIR</sequence>